<dbReference type="EMBL" id="CAJOBC010002169">
    <property type="protein sequence ID" value="CAF3719383.1"/>
    <property type="molecule type" value="Genomic_DNA"/>
</dbReference>
<keyword evidence="12" id="KW-1185">Reference proteome</keyword>
<dbReference type="FunFam" id="1.20.1280.290:FF:000006">
    <property type="entry name" value="mannose-P-dolichol utilization defect 1 protein"/>
    <property type="match status" value="1"/>
</dbReference>
<evidence type="ECO:0000256" key="2">
    <source>
        <dbReference type="ARBA" id="ARBA00022448"/>
    </source>
</evidence>
<feature type="transmembrane region" description="Helical" evidence="9">
    <location>
        <begin position="167"/>
        <end position="186"/>
    </location>
</feature>
<evidence type="ECO:0000313" key="10">
    <source>
        <dbReference type="EMBL" id="CAF0943079.1"/>
    </source>
</evidence>
<comment type="caution">
    <text evidence="10">The sequence shown here is derived from an EMBL/GenBank/DDBJ whole genome shotgun (WGS) entry which is preliminary data.</text>
</comment>
<feature type="transmembrane region" description="Helical" evidence="9">
    <location>
        <begin position="198"/>
        <end position="217"/>
    </location>
</feature>
<dbReference type="InterPro" id="IPR006603">
    <property type="entry name" value="PQ-loop_rpt"/>
</dbReference>
<dbReference type="OrthoDB" id="271506at2759"/>
<feature type="transmembrane region" description="Helical" evidence="9">
    <location>
        <begin position="143"/>
        <end position="161"/>
    </location>
</feature>
<dbReference type="Proteomes" id="UP000663829">
    <property type="component" value="Unassembled WGS sequence"/>
</dbReference>
<dbReference type="GO" id="GO:0016020">
    <property type="term" value="C:membrane"/>
    <property type="evidence" value="ECO:0007669"/>
    <property type="project" value="UniProtKB-SubCell"/>
</dbReference>
<protein>
    <recommendedName>
        <fullName evidence="8">Mannose-P-dolichol utilization defect 1 protein homolog</fullName>
    </recommendedName>
</protein>
<proteinExistence type="inferred from homology"/>
<feature type="transmembrane region" description="Helical" evidence="9">
    <location>
        <begin position="86"/>
        <end position="109"/>
    </location>
</feature>
<evidence type="ECO:0000256" key="4">
    <source>
        <dbReference type="ARBA" id="ARBA00022737"/>
    </source>
</evidence>
<reference evidence="10" key="1">
    <citation type="submission" date="2021-02" db="EMBL/GenBank/DDBJ databases">
        <authorList>
            <person name="Nowell W R."/>
        </authorList>
    </citation>
    <scope>NUCLEOTIDE SEQUENCE</scope>
</reference>
<comment type="similarity">
    <text evidence="7 8">Belongs to the MPDU1 (TC 2.A.43.3) family.</text>
</comment>
<evidence type="ECO:0000313" key="12">
    <source>
        <dbReference type="Proteomes" id="UP000663829"/>
    </source>
</evidence>
<keyword evidence="3 8" id="KW-0812">Transmembrane</keyword>
<evidence type="ECO:0000256" key="6">
    <source>
        <dbReference type="ARBA" id="ARBA00023136"/>
    </source>
</evidence>
<evidence type="ECO:0000256" key="1">
    <source>
        <dbReference type="ARBA" id="ARBA00004141"/>
    </source>
</evidence>
<dbReference type="PANTHER" id="PTHR12226:SF2">
    <property type="entry name" value="MANNOSE-P-DOLICHOL UTILIZATION DEFECT 1 PROTEIN"/>
    <property type="match status" value="1"/>
</dbReference>
<evidence type="ECO:0000313" key="11">
    <source>
        <dbReference type="EMBL" id="CAF3719383.1"/>
    </source>
</evidence>
<comment type="subcellular location">
    <subcellularLocation>
        <location evidence="1 8">Membrane</location>
        <topology evidence="1 8">Multi-pass membrane protein</topology>
    </subcellularLocation>
</comment>
<accession>A0A814CQB0</accession>
<keyword evidence="6 8" id="KW-0472">Membrane</keyword>
<keyword evidence="5 8" id="KW-1133">Transmembrane helix</keyword>
<dbReference type="Proteomes" id="UP000681722">
    <property type="component" value="Unassembled WGS sequence"/>
</dbReference>
<dbReference type="EMBL" id="CAJNOQ010002169">
    <property type="protein sequence ID" value="CAF0943079.1"/>
    <property type="molecule type" value="Genomic_DNA"/>
</dbReference>
<dbReference type="PANTHER" id="PTHR12226">
    <property type="entry name" value="MANNOSE-P-DOLICHOL UTILIZATION DEFECT 1 LEC35 -RELATED"/>
    <property type="match status" value="1"/>
</dbReference>
<dbReference type="InterPro" id="IPR016817">
    <property type="entry name" value="MannP-dilichol_defect-1"/>
</dbReference>
<dbReference type="AlphaFoldDB" id="A0A814CQB0"/>
<evidence type="ECO:0000256" key="9">
    <source>
        <dbReference type="SAM" id="Phobius"/>
    </source>
</evidence>
<dbReference type="SMART" id="SM00679">
    <property type="entry name" value="CTNS"/>
    <property type="match status" value="2"/>
</dbReference>
<evidence type="ECO:0000256" key="5">
    <source>
        <dbReference type="ARBA" id="ARBA00022989"/>
    </source>
</evidence>
<dbReference type="Gene3D" id="1.20.1280.290">
    <property type="match status" value="2"/>
</dbReference>
<organism evidence="10 12">
    <name type="scientific">Didymodactylos carnosus</name>
    <dbReference type="NCBI Taxonomy" id="1234261"/>
    <lineage>
        <taxon>Eukaryota</taxon>
        <taxon>Metazoa</taxon>
        <taxon>Spiralia</taxon>
        <taxon>Gnathifera</taxon>
        <taxon>Rotifera</taxon>
        <taxon>Eurotatoria</taxon>
        <taxon>Bdelloidea</taxon>
        <taxon>Philodinida</taxon>
        <taxon>Philodinidae</taxon>
        <taxon>Didymodactylos</taxon>
    </lineage>
</organism>
<keyword evidence="4" id="KW-0677">Repeat</keyword>
<keyword evidence="2" id="KW-0813">Transport</keyword>
<feature type="transmembrane region" description="Helical" evidence="9">
    <location>
        <begin position="121"/>
        <end position="138"/>
    </location>
</feature>
<sequence>MVRSHSTLQSSASHHDERSGLGVLIQQALQFLFTEHCYDEMFVRMNFFDVDCMKIIISKCLGYSILLGSLLVKVPQIVKIRWNKSGHGVSVIAETIMLAAIFGSMAYGFTSEYPLSSYGDTYFLFIQTIIVILMVLYYEKKYVLAALYIVLCSLLTVLMVKKLIPELIIWNLAAASMILSVTSRLYQAYCNYRIKSTGNLSAITMLMLFIGSLARIFTSYQETGDQTLIWTYILNSMANSILILQLGYYWSATTPSNTRDENPEKEQKKEQ</sequence>
<evidence type="ECO:0000256" key="3">
    <source>
        <dbReference type="ARBA" id="ARBA00022692"/>
    </source>
</evidence>
<gene>
    <name evidence="10" type="ORF">GPM918_LOCUS10818</name>
    <name evidence="11" type="ORF">SRO942_LOCUS10819</name>
</gene>
<dbReference type="Pfam" id="PF04193">
    <property type="entry name" value="PQ-loop"/>
    <property type="match status" value="2"/>
</dbReference>
<feature type="transmembrane region" description="Helical" evidence="9">
    <location>
        <begin position="229"/>
        <end position="250"/>
    </location>
</feature>
<dbReference type="PIRSF" id="PIRSF023381">
    <property type="entry name" value="MannP-dilichol_defect-1p"/>
    <property type="match status" value="1"/>
</dbReference>
<evidence type="ECO:0000256" key="7">
    <source>
        <dbReference type="ARBA" id="ARBA00038475"/>
    </source>
</evidence>
<name>A0A814CQB0_9BILA</name>
<evidence type="ECO:0000256" key="8">
    <source>
        <dbReference type="PIRNR" id="PIRNR023381"/>
    </source>
</evidence>